<proteinExistence type="inferred from homology"/>
<evidence type="ECO:0000256" key="1">
    <source>
        <dbReference type="ARBA" id="ARBA00010914"/>
    </source>
</evidence>
<feature type="domain" description="2Fe-2S ferredoxin-type" evidence="7">
    <location>
        <begin position="53"/>
        <end position="155"/>
    </location>
</feature>
<evidence type="ECO:0000256" key="6">
    <source>
        <dbReference type="ARBA" id="ARBA00034078"/>
    </source>
</evidence>
<keyword evidence="5" id="KW-0411">Iron-sulfur</keyword>
<dbReference type="CDD" id="cd00207">
    <property type="entry name" value="fer2"/>
    <property type="match status" value="1"/>
</dbReference>
<dbReference type="PANTHER" id="PTHR23426">
    <property type="entry name" value="FERREDOXIN/ADRENODOXIN"/>
    <property type="match status" value="1"/>
</dbReference>
<dbReference type="Pfam" id="PF00111">
    <property type="entry name" value="Fer2"/>
    <property type="match status" value="1"/>
</dbReference>
<organism evidence="8 9">
    <name type="scientific">Cryptosporidium canis</name>
    <dbReference type="NCBI Taxonomy" id="195482"/>
    <lineage>
        <taxon>Eukaryota</taxon>
        <taxon>Sar</taxon>
        <taxon>Alveolata</taxon>
        <taxon>Apicomplexa</taxon>
        <taxon>Conoidasida</taxon>
        <taxon>Coccidia</taxon>
        <taxon>Eucoccidiorida</taxon>
        <taxon>Eimeriorina</taxon>
        <taxon>Cryptosporidiidae</taxon>
        <taxon>Cryptosporidium</taxon>
    </lineage>
</organism>
<name>A0ABQ8PBE0_9CRYT</name>
<dbReference type="InterPro" id="IPR036010">
    <property type="entry name" value="2Fe-2S_ferredoxin-like_sf"/>
</dbReference>
<sequence>MASTLIRRLGRQASSGVLSRLPALYRGVFSWSCGRRFHHSDPELWTREDHPKIKLSFVLRSGEKKVFYSPKDVSLLEAAQHEELDIEGACEASLACSTCHVILDKEIYDGLEPPSEREEDMLDMAPQVCETSRLACQIRVDEKLTKGNIRLPNATRNFYVDGFKPSPH</sequence>
<evidence type="ECO:0000256" key="5">
    <source>
        <dbReference type="ARBA" id="ARBA00023014"/>
    </source>
</evidence>
<evidence type="ECO:0000259" key="7">
    <source>
        <dbReference type="PROSITE" id="PS51085"/>
    </source>
</evidence>
<comment type="caution">
    <text evidence="8">The sequence shown here is derived from an EMBL/GenBank/DDBJ whole genome shotgun (WGS) entry which is preliminary data.</text>
</comment>
<keyword evidence="4" id="KW-0408">Iron</keyword>
<comment type="cofactor">
    <cofactor evidence="6">
        <name>[2Fe-2S] cluster</name>
        <dbReference type="ChEBI" id="CHEBI:190135"/>
    </cofactor>
</comment>
<dbReference type="InterPro" id="IPR001055">
    <property type="entry name" value="Adrenodoxin-like"/>
</dbReference>
<keyword evidence="2" id="KW-0001">2Fe-2S</keyword>
<dbReference type="PROSITE" id="PS00814">
    <property type="entry name" value="ADX"/>
    <property type="match status" value="1"/>
</dbReference>
<dbReference type="InterPro" id="IPR001041">
    <property type="entry name" value="2Fe-2S_ferredoxin-type"/>
</dbReference>
<dbReference type="EMBL" id="JAPCXB010000036">
    <property type="protein sequence ID" value="KAJ1613294.1"/>
    <property type="molecule type" value="Genomic_DNA"/>
</dbReference>
<gene>
    <name evidence="8" type="ORF">OJ252_1031</name>
</gene>
<dbReference type="Proteomes" id="UP001071777">
    <property type="component" value="Unassembled WGS sequence"/>
</dbReference>
<dbReference type="SUPFAM" id="SSF54292">
    <property type="entry name" value="2Fe-2S ferredoxin-like"/>
    <property type="match status" value="1"/>
</dbReference>
<evidence type="ECO:0000256" key="2">
    <source>
        <dbReference type="ARBA" id="ARBA00022714"/>
    </source>
</evidence>
<reference evidence="8" key="1">
    <citation type="submission" date="2022-10" db="EMBL/GenBank/DDBJ databases">
        <title>Adaptive evolution leads to modifications in subtelomeric GC content in a zoonotic Cryptosporidium species.</title>
        <authorList>
            <person name="Li J."/>
            <person name="Feng Y."/>
            <person name="Xiao L."/>
        </authorList>
    </citation>
    <scope>NUCLEOTIDE SEQUENCE</scope>
    <source>
        <strain evidence="8">25894</strain>
    </source>
</reference>
<keyword evidence="3" id="KW-0479">Metal-binding</keyword>
<accession>A0ABQ8PBE0</accession>
<dbReference type="Gene3D" id="3.10.20.30">
    <property type="match status" value="1"/>
</dbReference>
<keyword evidence="9" id="KW-1185">Reference proteome</keyword>
<comment type="similarity">
    <text evidence="1">Belongs to the adrenodoxin/putidaredoxin family.</text>
</comment>
<evidence type="ECO:0000313" key="8">
    <source>
        <dbReference type="EMBL" id="KAJ1613294.1"/>
    </source>
</evidence>
<evidence type="ECO:0000256" key="3">
    <source>
        <dbReference type="ARBA" id="ARBA00022723"/>
    </source>
</evidence>
<dbReference type="PROSITE" id="PS51085">
    <property type="entry name" value="2FE2S_FER_2"/>
    <property type="match status" value="1"/>
</dbReference>
<dbReference type="PRINTS" id="PR00355">
    <property type="entry name" value="ADRENODOXIN"/>
</dbReference>
<protein>
    <submittedName>
        <fullName evidence="8">Ferredoxin-like protein Fd1</fullName>
    </submittedName>
</protein>
<dbReference type="InterPro" id="IPR012675">
    <property type="entry name" value="Beta-grasp_dom_sf"/>
</dbReference>
<dbReference type="InterPro" id="IPR018298">
    <property type="entry name" value="Adrenodoxin_Fe-S_BS"/>
</dbReference>
<evidence type="ECO:0000256" key="4">
    <source>
        <dbReference type="ARBA" id="ARBA00023004"/>
    </source>
</evidence>
<dbReference type="PANTHER" id="PTHR23426:SF65">
    <property type="entry name" value="FERREDOXIN-2, MITOCHONDRIAL"/>
    <property type="match status" value="1"/>
</dbReference>
<evidence type="ECO:0000313" key="9">
    <source>
        <dbReference type="Proteomes" id="UP001071777"/>
    </source>
</evidence>